<keyword evidence="5 7" id="KW-0694">RNA-binding</keyword>
<dbReference type="Gene3D" id="3.30.70.330">
    <property type="match status" value="2"/>
</dbReference>
<name>A0ABY6TNW3_BIOOC</name>
<dbReference type="InterPro" id="IPR000504">
    <property type="entry name" value="RRM_dom"/>
</dbReference>
<dbReference type="SMART" id="SM00360">
    <property type="entry name" value="RRM"/>
    <property type="match status" value="2"/>
</dbReference>
<proteinExistence type="inferred from homology"/>
<evidence type="ECO:0000256" key="6">
    <source>
        <dbReference type="ARBA" id="ARBA00023242"/>
    </source>
</evidence>
<feature type="region of interest" description="Disordered" evidence="8">
    <location>
        <begin position="1"/>
        <end position="20"/>
    </location>
</feature>
<evidence type="ECO:0000256" key="5">
    <source>
        <dbReference type="ARBA" id="ARBA00022884"/>
    </source>
</evidence>
<comment type="similarity">
    <text evidence="3">Belongs to the RRM RBM34 family.</text>
</comment>
<reference evidence="10 11" key="1">
    <citation type="submission" date="2019-06" db="EMBL/GenBank/DDBJ databases">
        <authorList>
            <person name="Broberg M."/>
        </authorList>
    </citation>
    <scope>NUCLEOTIDE SEQUENCE [LARGE SCALE GENOMIC DNA]</scope>
</reference>
<evidence type="ECO:0000256" key="1">
    <source>
        <dbReference type="ARBA" id="ARBA00002475"/>
    </source>
</evidence>
<comment type="function">
    <text evidence="1">Involved in pre-25S rRNA processing.</text>
</comment>
<dbReference type="PANTHER" id="PTHR23236">
    <property type="entry name" value="EUKARYOTIC TRANSLATION INITIATION FACTOR 4B/4H"/>
    <property type="match status" value="1"/>
</dbReference>
<dbReference type="Proteomes" id="UP000766486">
    <property type="component" value="Unassembled WGS sequence"/>
</dbReference>
<evidence type="ECO:0000256" key="2">
    <source>
        <dbReference type="ARBA" id="ARBA00004604"/>
    </source>
</evidence>
<feature type="compositionally biased region" description="Basic and acidic residues" evidence="8">
    <location>
        <begin position="191"/>
        <end position="206"/>
    </location>
</feature>
<feature type="compositionally biased region" description="Basic and acidic residues" evidence="8">
    <location>
        <begin position="148"/>
        <end position="164"/>
    </location>
</feature>
<evidence type="ECO:0000313" key="10">
    <source>
        <dbReference type="EMBL" id="VUC19880.1"/>
    </source>
</evidence>
<dbReference type="InterPro" id="IPR035979">
    <property type="entry name" value="RBD_domain_sf"/>
</dbReference>
<dbReference type="PANTHER" id="PTHR23236:SF25">
    <property type="entry name" value="RNA-BINDING PROTEIN 34"/>
    <property type="match status" value="1"/>
</dbReference>
<protein>
    <recommendedName>
        <fullName evidence="4">Nucleolar protein 12</fullName>
    </recommendedName>
</protein>
<keyword evidence="11" id="KW-1185">Reference proteome</keyword>
<evidence type="ECO:0000259" key="9">
    <source>
        <dbReference type="PROSITE" id="PS50102"/>
    </source>
</evidence>
<comment type="subcellular location">
    <subcellularLocation>
        <location evidence="2">Nucleus</location>
        <location evidence="2">Nucleolus</location>
    </subcellularLocation>
</comment>
<feature type="compositionally biased region" description="Basic residues" evidence="8">
    <location>
        <begin position="522"/>
        <end position="534"/>
    </location>
</feature>
<accession>A0ABY6TNW3</accession>
<dbReference type="EMBL" id="CABFNS010000006">
    <property type="protein sequence ID" value="VUC19880.1"/>
    <property type="molecule type" value="Genomic_DNA"/>
</dbReference>
<feature type="compositionally biased region" description="Basic and acidic residues" evidence="8">
    <location>
        <begin position="545"/>
        <end position="558"/>
    </location>
</feature>
<evidence type="ECO:0000256" key="7">
    <source>
        <dbReference type="PROSITE-ProRule" id="PRU00176"/>
    </source>
</evidence>
<feature type="region of interest" description="Disordered" evidence="8">
    <location>
        <begin position="515"/>
        <end position="558"/>
    </location>
</feature>
<feature type="compositionally biased region" description="Basic and acidic residues" evidence="8">
    <location>
        <begin position="44"/>
        <end position="65"/>
    </location>
</feature>
<feature type="domain" description="RRM" evidence="9">
    <location>
        <begin position="324"/>
        <end position="428"/>
    </location>
</feature>
<feature type="compositionally biased region" description="Acidic residues" evidence="8">
    <location>
        <begin position="66"/>
        <end position="116"/>
    </location>
</feature>
<feature type="compositionally biased region" description="Basic and acidic residues" evidence="8">
    <location>
        <begin position="481"/>
        <end position="496"/>
    </location>
</feature>
<feature type="region of interest" description="Disordered" evidence="8">
    <location>
        <begin position="25"/>
        <end position="206"/>
    </location>
</feature>
<evidence type="ECO:0000256" key="8">
    <source>
        <dbReference type="SAM" id="MobiDB-lite"/>
    </source>
</evidence>
<evidence type="ECO:0000256" key="3">
    <source>
        <dbReference type="ARBA" id="ARBA00007077"/>
    </source>
</evidence>
<keyword evidence="6" id="KW-0539">Nucleus</keyword>
<organism evidence="10 11">
    <name type="scientific">Bionectria ochroleuca</name>
    <name type="common">Gliocladium roseum</name>
    <dbReference type="NCBI Taxonomy" id="29856"/>
    <lineage>
        <taxon>Eukaryota</taxon>
        <taxon>Fungi</taxon>
        <taxon>Dikarya</taxon>
        <taxon>Ascomycota</taxon>
        <taxon>Pezizomycotina</taxon>
        <taxon>Sordariomycetes</taxon>
        <taxon>Hypocreomycetidae</taxon>
        <taxon>Hypocreales</taxon>
        <taxon>Bionectriaceae</taxon>
        <taxon>Clonostachys</taxon>
    </lineage>
</organism>
<gene>
    <name evidence="10" type="ORF">CLO192961_LOCUS4262</name>
</gene>
<dbReference type="Pfam" id="PF00076">
    <property type="entry name" value="RRM_1"/>
    <property type="match status" value="1"/>
</dbReference>
<dbReference type="SUPFAM" id="SSF54928">
    <property type="entry name" value="RNA-binding domain, RBD"/>
    <property type="match status" value="2"/>
</dbReference>
<dbReference type="PROSITE" id="PS50102">
    <property type="entry name" value="RRM"/>
    <property type="match status" value="1"/>
</dbReference>
<evidence type="ECO:0000256" key="4">
    <source>
        <dbReference type="ARBA" id="ARBA00015520"/>
    </source>
</evidence>
<dbReference type="InterPro" id="IPR012677">
    <property type="entry name" value="Nucleotide-bd_a/b_plait_sf"/>
</dbReference>
<evidence type="ECO:0000313" key="11">
    <source>
        <dbReference type="Proteomes" id="UP000766486"/>
    </source>
</evidence>
<sequence>MAKKNKEVSLTASSKAIDPTLDALFSASSGPVKAPPKSRYSSLSEKKAEGSAPKQAEDDGSHDEAESASEGDEDEVLSEASQELDYDDKDGGEGQEDEDEDEDNDEGAPLQEDEGSDEPKEVASEDVEMTITSPESAKPKKDRKRKRKDDNGELEDRYLSKLADEATEAPVGKRQKGESATGDNEDGDDEIPQHESLTKDAKSSELEKADRTVFLANVSSEAIGSKTAKKTLMNHLSSVLEGDDKVESIRFRSVAFSVGAMPKRAAYITKQLMDATTKSANAYAVYSSAAGARKAVSTLNGTEVLGRHIRVDSVAHPSPTDHRRCVFVGNLGFVDDESILQKTEEGETVQKKRNKTPSDVEEGLWRTFSTQGKVENVRVVRDPKTRVGKGFAYVQFYDGNAVESALLLDGKKFPPMLPRALRVTRAKDPRKTAQAQKRIADSGKGINGDAKNTKYRKKLTPEELSMGGRAAKLLGRSGAAAERRKARVTDDKKDDVSSTVLKTPEEIVFEGTRASVRTGAAKGKRLSKKLRGKKGSQPTGRGARRAAEWKKKQRETAA</sequence>
<feature type="region of interest" description="Disordered" evidence="8">
    <location>
        <begin position="426"/>
        <end position="497"/>
    </location>
</feature>
<comment type="caution">
    <text evidence="10">The sequence shown here is derived from an EMBL/GenBank/DDBJ whole genome shotgun (WGS) entry which is preliminary data.</text>
</comment>